<gene>
    <name evidence="1" type="ORF">SAMN05192552_1001369</name>
</gene>
<reference evidence="1 2" key="1">
    <citation type="submission" date="2016-10" db="EMBL/GenBank/DDBJ databases">
        <authorList>
            <person name="Varghese N."/>
            <person name="Submissions S."/>
        </authorList>
    </citation>
    <scope>NUCLEOTIDE SEQUENCE [LARGE SCALE GENOMIC DNA]</scope>
    <source>
        <strain evidence="1 2">CDM_1</strain>
    </source>
</reference>
<dbReference type="InterPro" id="IPR049681">
    <property type="entry name" value="HVO_A0556-like"/>
</dbReference>
<dbReference type="Proteomes" id="UP000324021">
    <property type="component" value="Unassembled WGS sequence"/>
</dbReference>
<dbReference type="RefSeq" id="WP_092929489.1">
    <property type="nucleotide sequence ID" value="NZ_FMZP01000001.1"/>
</dbReference>
<dbReference type="AlphaFoldDB" id="A0A1G6IUF9"/>
<organism evidence="1 2">
    <name type="scientific">Natrinema hispanicum</name>
    <dbReference type="NCBI Taxonomy" id="392421"/>
    <lineage>
        <taxon>Archaea</taxon>
        <taxon>Methanobacteriati</taxon>
        <taxon>Methanobacteriota</taxon>
        <taxon>Stenosarchaea group</taxon>
        <taxon>Halobacteria</taxon>
        <taxon>Halobacteriales</taxon>
        <taxon>Natrialbaceae</taxon>
        <taxon>Natrinema</taxon>
    </lineage>
</organism>
<accession>A0A1G6IUF9</accession>
<dbReference type="EMBL" id="FMZP01000001">
    <property type="protein sequence ID" value="SDC10128.1"/>
    <property type="molecule type" value="Genomic_DNA"/>
</dbReference>
<sequence>MQSSHSQIDQSVKLLEILEETACSFCDDGNLVRDQYKGNEAVVCVSCGTPNAQVWNDTLGL</sequence>
<evidence type="ECO:0000313" key="1">
    <source>
        <dbReference type="EMBL" id="SDC10128.1"/>
    </source>
</evidence>
<dbReference type="NCBIfam" id="NF041921">
    <property type="entry name" value="HVO_A0556"/>
    <property type="match status" value="1"/>
</dbReference>
<proteinExistence type="predicted"/>
<name>A0A1G6IUF9_9EURY</name>
<protein>
    <submittedName>
        <fullName evidence="1">Uncharacterized protein</fullName>
    </submittedName>
</protein>
<evidence type="ECO:0000313" key="2">
    <source>
        <dbReference type="Proteomes" id="UP000324021"/>
    </source>
</evidence>